<dbReference type="Proteomes" id="UP001158066">
    <property type="component" value="Unassembled WGS sequence"/>
</dbReference>
<dbReference type="Gene3D" id="3.40.190.290">
    <property type="match status" value="1"/>
</dbReference>
<dbReference type="SUPFAM" id="SSF46785">
    <property type="entry name" value="Winged helix' DNA-binding domain"/>
    <property type="match status" value="1"/>
</dbReference>
<dbReference type="PANTHER" id="PTHR30419:SF28">
    <property type="entry name" value="HTH-TYPE TRANSCRIPTIONAL REGULATOR BSDA"/>
    <property type="match status" value="1"/>
</dbReference>
<dbReference type="Pfam" id="PF03466">
    <property type="entry name" value="LysR_substrate"/>
    <property type="match status" value="1"/>
</dbReference>
<feature type="domain" description="HTH lysR-type" evidence="5">
    <location>
        <begin position="1"/>
        <end position="55"/>
    </location>
</feature>
<evidence type="ECO:0000256" key="3">
    <source>
        <dbReference type="ARBA" id="ARBA00023125"/>
    </source>
</evidence>
<dbReference type="InterPro" id="IPR050950">
    <property type="entry name" value="HTH-type_LysR_regulators"/>
</dbReference>
<dbReference type="GO" id="GO:0003700">
    <property type="term" value="F:DNA-binding transcription factor activity"/>
    <property type="evidence" value="ECO:0007669"/>
    <property type="project" value="InterPro"/>
</dbReference>
<dbReference type="GO" id="GO:0003677">
    <property type="term" value="F:DNA binding"/>
    <property type="evidence" value="ECO:0007669"/>
    <property type="project" value="UniProtKB-KW"/>
</dbReference>
<evidence type="ECO:0000256" key="2">
    <source>
        <dbReference type="ARBA" id="ARBA00023015"/>
    </source>
</evidence>
<dbReference type="Pfam" id="PF00126">
    <property type="entry name" value="HTH_1"/>
    <property type="match status" value="1"/>
</dbReference>
<evidence type="ECO:0000259" key="5">
    <source>
        <dbReference type="PROSITE" id="PS50931"/>
    </source>
</evidence>
<keyword evidence="4" id="KW-0804">Transcription</keyword>
<evidence type="ECO:0000313" key="6">
    <source>
        <dbReference type="EMBL" id="SMP65782.1"/>
    </source>
</evidence>
<dbReference type="PANTHER" id="PTHR30419">
    <property type="entry name" value="HTH-TYPE TRANSCRIPTIONAL REGULATOR YBHD"/>
    <property type="match status" value="1"/>
</dbReference>
<dbReference type="Gene3D" id="1.10.10.10">
    <property type="entry name" value="Winged helix-like DNA-binding domain superfamily/Winged helix DNA-binding domain"/>
    <property type="match status" value="1"/>
</dbReference>
<evidence type="ECO:0000256" key="4">
    <source>
        <dbReference type="ARBA" id="ARBA00023163"/>
    </source>
</evidence>
<name>A0AA45WXQ6_9CLOT</name>
<sequence>MRYRIFQKIIETGSFTLAAEALHLTQSAVSHAVAALEKEMGFLLFHRSKGAVRPTEEGISMIPYVDALVAAEDRLLNQVHAVNQLESGKLRVGSFASASTRILPDIFKVFDERYPNIAIDFFDDGYEMIKEQLLQARIDVGFLLDTHLDDRFYALPYFVDEVVAVLPRHHSSVLAEAPARLCGSLPLEALSHYPLIMPDNAQDTYLEQLFQAHQVRPRIKYRFQLMSTVFAMVEVGLGITLVAESALAKTAYEVDRLPLKPRVYRNIHLVTTHRQLASPVVQAFLQVARQVRPHPLTP</sequence>
<keyword evidence="3 6" id="KW-0238">DNA-binding</keyword>
<dbReference type="InterPro" id="IPR036390">
    <property type="entry name" value="WH_DNA-bd_sf"/>
</dbReference>
<accession>A0AA45WXQ6</accession>
<keyword evidence="2" id="KW-0805">Transcription regulation</keyword>
<dbReference type="SUPFAM" id="SSF53850">
    <property type="entry name" value="Periplasmic binding protein-like II"/>
    <property type="match status" value="1"/>
</dbReference>
<dbReference type="RefSeq" id="WP_283410175.1">
    <property type="nucleotide sequence ID" value="NZ_FXUF01000013.1"/>
</dbReference>
<protein>
    <submittedName>
        <fullName evidence="6">DNA-binding transcriptional regulator, LysR family</fullName>
    </submittedName>
</protein>
<dbReference type="CDD" id="cd05466">
    <property type="entry name" value="PBP2_LTTR_substrate"/>
    <property type="match status" value="1"/>
</dbReference>
<comment type="caution">
    <text evidence="6">The sequence shown here is derived from an EMBL/GenBank/DDBJ whole genome shotgun (WGS) entry which is preliminary data.</text>
</comment>
<dbReference type="InterPro" id="IPR036388">
    <property type="entry name" value="WH-like_DNA-bd_sf"/>
</dbReference>
<evidence type="ECO:0000256" key="1">
    <source>
        <dbReference type="ARBA" id="ARBA00009437"/>
    </source>
</evidence>
<gene>
    <name evidence="6" type="ORF">SAMN06296020_11328</name>
</gene>
<proteinExistence type="inferred from homology"/>
<dbReference type="PROSITE" id="PS50931">
    <property type="entry name" value="HTH_LYSR"/>
    <property type="match status" value="1"/>
</dbReference>
<reference evidence="6" key="1">
    <citation type="submission" date="2017-05" db="EMBL/GenBank/DDBJ databases">
        <authorList>
            <person name="Varghese N."/>
            <person name="Submissions S."/>
        </authorList>
    </citation>
    <scope>NUCLEOTIDE SEQUENCE</scope>
    <source>
        <strain evidence="6">Su22</strain>
    </source>
</reference>
<evidence type="ECO:0000313" key="7">
    <source>
        <dbReference type="Proteomes" id="UP001158066"/>
    </source>
</evidence>
<dbReference type="InterPro" id="IPR000847">
    <property type="entry name" value="LysR_HTH_N"/>
</dbReference>
<keyword evidence="7" id="KW-1185">Reference proteome</keyword>
<comment type="similarity">
    <text evidence="1">Belongs to the LysR transcriptional regulatory family.</text>
</comment>
<dbReference type="EMBL" id="FXUF01000013">
    <property type="protein sequence ID" value="SMP65782.1"/>
    <property type="molecule type" value="Genomic_DNA"/>
</dbReference>
<dbReference type="PRINTS" id="PR00039">
    <property type="entry name" value="HTHLYSR"/>
</dbReference>
<dbReference type="InterPro" id="IPR005119">
    <property type="entry name" value="LysR_subst-bd"/>
</dbReference>
<dbReference type="AlphaFoldDB" id="A0AA45WXQ6"/>
<dbReference type="GO" id="GO:0005829">
    <property type="term" value="C:cytosol"/>
    <property type="evidence" value="ECO:0007669"/>
    <property type="project" value="TreeGrafter"/>
</dbReference>
<organism evidence="6 7">
    <name type="scientific">Anoxynatronum buryatiense</name>
    <dbReference type="NCBI Taxonomy" id="489973"/>
    <lineage>
        <taxon>Bacteria</taxon>
        <taxon>Bacillati</taxon>
        <taxon>Bacillota</taxon>
        <taxon>Clostridia</taxon>
        <taxon>Eubacteriales</taxon>
        <taxon>Clostridiaceae</taxon>
        <taxon>Anoxynatronum</taxon>
    </lineage>
</organism>